<dbReference type="Gene3D" id="3.10.20.30">
    <property type="match status" value="1"/>
</dbReference>
<dbReference type="PRINTS" id="PR00326">
    <property type="entry name" value="GTP1OBG"/>
</dbReference>
<evidence type="ECO:0000259" key="10">
    <source>
        <dbReference type="PROSITE" id="PS51710"/>
    </source>
</evidence>
<evidence type="ECO:0000313" key="13">
    <source>
        <dbReference type="Proteomes" id="UP000011083"/>
    </source>
</evidence>
<dbReference type="GeneID" id="14920237"/>
<dbReference type="InterPro" id="IPR013029">
    <property type="entry name" value="YchF_C"/>
</dbReference>
<evidence type="ECO:0000256" key="9">
    <source>
        <dbReference type="HAMAP-Rule" id="MF_03167"/>
    </source>
</evidence>
<evidence type="ECO:0000256" key="5">
    <source>
        <dbReference type="ARBA" id="ARBA00022741"/>
    </source>
</evidence>
<dbReference type="Proteomes" id="UP000011083">
    <property type="component" value="Unassembled WGS sequence"/>
</dbReference>
<feature type="binding site" evidence="9">
    <location>
        <position position="229"/>
    </location>
    <ligand>
        <name>ATP</name>
        <dbReference type="ChEBI" id="CHEBI:30616"/>
    </ligand>
</feature>
<dbReference type="InterPro" id="IPR023192">
    <property type="entry name" value="TGS-like_dom_sf"/>
</dbReference>
<dbReference type="HAMAP" id="MF_00944">
    <property type="entry name" value="YchF_OLA1_ATPase"/>
    <property type="match status" value="1"/>
</dbReference>
<dbReference type="InterPro" id="IPR027417">
    <property type="entry name" value="P-loop_NTPase"/>
</dbReference>
<dbReference type="NCBIfam" id="TIGR00092">
    <property type="entry name" value="redox-regulated ATPase YchF"/>
    <property type="match status" value="1"/>
</dbReference>
<dbReference type="GO" id="GO:0005524">
    <property type="term" value="F:ATP binding"/>
    <property type="evidence" value="ECO:0007669"/>
    <property type="project" value="UniProtKB-UniRule"/>
</dbReference>
<organism evidence="12 13">
    <name type="scientific">Acanthamoeba castellanii (strain ATCC 30010 / Neff)</name>
    <dbReference type="NCBI Taxonomy" id="1257118"/>
    <lineage>
        <taxon>Eukaryota</taxon>
        <taxon>Amoebozoa</taxon>
        <taxon>Discosea</taxon>
        <taxon>Longamoebia</taxon>
        <taxon>Centramoebida</taxon>
        <taxon>Acanthamoebidae</taxon>
        <taxon>Acanthamoeba</taxon>
    </lineage>
</organism>
<evidence type="ECO:0000259" key="11">
    <source>
        <dbReference type="PROSITE" id="PS51880"/>
    </source>
</evidence>
<evidence type="ECO:0000256" key="1">
    <source>
        <dbReference type="ARBA" id="ARBA00001946"/>
    </source>
</evidence>
<dbReference type="FunFam" id="1.10.150.300:FF:000003">
    <property type="entry name" value="Obg-like ATPase 1"/>
    <property type="match status" value="1"/>
</dbReference>
<accession>L8H2J6</accession>
<reference evidence="12 13" key="1">
    <citation type="journal article" date="2013" name="Genome Biol.">
        <title>Genome of Acanthamoeba castellanii highlights extensive lateral gene transfer and early evolution of tyrosine kinase signaling.</title>
        <authorList>
            <person name="Clarke M."/>
            <person name="Lohan A.J."/>
            <person name="Liu B."/>
            <person name="Lagkouvardos I."/>
            <person name="Roy S."/>
            <person name="Zafar N."/>
            <person name="Bertelli C."/>
            <person name="Schilde C."/>
            <person name="Kianianmomeni A."/>
            <person name="Burglin T.R."/>
            <person name="Frech C."/>
            <person name="Turcotte B."/>
            <person name="Kopec K.O."/>
            <person name="Synnott J.M."/>
            <person name="Choo C."/>
            <person name="Paponov I."/>
            <person name="Finkler A."/>
            <person name="Soon Heng Tan C."/>
            <person name="Hutchins A.P."/>
            <person name="Weinmeier T."/>
            <person name="Rattei T."/>
            <person name="Chu J.S."/>
            <person name="Gimenez G."/>
            <person name="Irimia M."/>
            <person name="Rigden D.J."/>
            <person name="Fitzpatrick D.A."/>
            <person name="Lorenzo-Morales J."/>
            <person name="Bateman A."/>
            <person name="Chiu C.H."/>
            <person name="Tang P."/>
            <person name="Hegemann P."/>
            <person name="Fromm H."/>
            <person name="Raoult D."/>
            <person name="Greub G."/>
            <person name="Miranda-Saavedra D."/>
            <person name="Chen N."/>
            <person name="Nash P."/>
            <person name="Ginger M.L."/>
            <person name="Horn M."/>
            <person name="Schaap P."/>
            <person name="Caler L."/>
            <person name="Loftus B."/>
        </authorList>
    </citation>
    <scope>NUCLEOTIDE SEQUENCE [LARGE SCALE GENOMIC DNA]</scope>
    <source>
        <strain evidence="12 13">Neff</strain>
    </source>
</reference>
<evidence type="ECO:0000256" key="3">
    <source>
        <dbReference type="ARBA" id="ARBA00022490"/>
    </source>
</evidence>
<gene>
    <name evidence="12" type="ORF">ACA1_267140</name>
</gene>
<comment type="subunit">
    <text evidence="9">Monomer.</text>
</comment>
<dbReference type="CDD" id="cd04867">
    <property type="entry name" value="TGS_YchF_OLA1"/>
    <property type="match status" value="1"/>
</dbReference>
<dbReference type="InterPro" id="IPR004095">
    <property type="entry name" value="TGS"/>
</dbReference>
<dbReference type="InterPro" id="IPR041706">
    <property type="entry name" value="YchF_N"/>
</dbReference>
<keyword evidence="8" id="KW-0460">Magnesium</keyword>
<dbReference type="KEGG" id="acan:ACA1_267140"/>
<dbReference type="Gene3D" id="3.40.50.300">
    <property type="entry name" value="P-loop containing nucleotide triphosphate hydrolases"/>
    <property type="match status" value="1"/>
</dbReference>
<dbReference type="GO" id="GO:0006950">
    <property type="term" value="P:response to stress"/>
    <property type="evidence" value="ECO:0007669"/>
    <property type="project" value="UniProtKB-ARBA"/>
</dbReference>
<dbReference type="InterPro" id="IPR031167">
    <property type="entry name" value="G_OBG"/>
</dbReference>
<evidence type="ECO:0000256" key="8">
    <source>
        <dbReference type="ARBA" id="ARBA00022842"/>
    </source>
</evidence>
<keyword evidence="13" id="KW-1185">Reference proteome</keyword>
<feature type="domain" description="TGS" evidence="11">
    <location>
        <begin position="302"/>
        <end position="385"/>
    </location>
</feature>
<dbReference type="InterPro" id="IPR006073">
    <property type="entry name" value="GTP-bd"/>
</dbReference>
<dbReference type="InterPro" id="IPR012675">
    <property type="entry name" value="Beta-grasp_dom_sf"/>
</dbReference>
<feature type="binding site" evidence="9">
    <location>
        <begin position="30"/>
        <end position="35"/>
    </location>
    <ligand>
        <name>ATP</name>
        <dbReference type="ChEBI" id="CHEBI:30616"/>
    </ligand>
</feature>
<dbReference type="VEuPathDB" id="AmoebaDB:ACA1_267140"/>
<dbReference type="GO" id="GO:0043023">
    <property type="term" value="F:ribosomal large subunit binding"/>
    <property type="evidence" value="ECO:0007669"/>
    <property type="project" value="UniProtKB-UniRule"/>
</dbReference>
<dbReference type="GO" id="GO:0016887">
    <property type="term" value="F:ATP hydrolysis activity"/>
    <property type="evidence" value="ECO:0007669"/>
    <property type="project" value="UniProtKB-UniRule"/>
</dbReference>
<dbReference type="CDD" id="cd01900">
    <property type="entry name" value="YchF"/>
    <property type="match status" value="1"/>
</dbReference>
<dbReference type="GO" id="GO:0005829">
    <property type="term" value="C:cytosol"/>
    <property type="evidence" value="ECO:0007669"/>
    <property type="project" value="UniProtKB-SubCell"/>
</dbReference>
<dbReference type="PROSITE" id="PS51880">
    <property type="entry name" value="TGS"/>
    <property type="match status" value="1"/>
</dbReference>
<keyword evidence="4" id="KW-0479">Metal-binding</keyword>
<dbReference type="PANTHER" id="PTHR23305">
    <property type="entry name" value="OBG GTPASE FAMILY"/>
    <property type="match status" value="1"/>
</dbReference>
<protein>
    <recommendedName>
        <fullName evidence="9">Obg-like ATPase 1</fullName>
    </recommendedName>
</protein>
<evidence type="ECO:0000313" key="12">
    <source>
        <dbReference type="EMBL" id="ELR19455.1"/>
    </source>
</evidence>
<dbReference type="SUPFAM" id="SSF81271">
    <property type="entry name" value="TGS-like"/>
    <property type="match status" value="1"/>
</dbReference>
<dbReference type="FunFam" id="3.10.20.30:FF:000001">
    <property type="entry name" value="Ribosome-binding ATPase YchF"/>
    <property type="match status" value="1"/>
</dbReference>
<comment type="subcellular location">
    <subcellularLocation>
        <location evidence="2">Cytoplasm</location>
        <location evidence="2">Cytosol</location>
    </subcellularLocation>
</comment>
<dbReference type="InterPro" id="IPR004396">
    <property type="entry name" value="ATPase_YchF/OLA1"/>
</dbReference>
<dbReference type="EMBL" id="KB007933">
    <property type="protein sequence ID" value="ELR19455.1"/>
    <property type="molecule type" value="Genomic_DNA"/>
</dbReference>
<dbReference type="InterPro" id="IPR012676">
    <property type="entry name" value="TGS-like"/>
</dbReference>
<keyword evidence="7 9" id="KW-0067">ATP-binding</keyword>
<dbReference type="Pfam" id="PF01926">
    <property type="entry name" value="MMR_HSR1"/>
    <property type="match status" value="1"/>
</dbReference>
<name>L8H2J6_ACACF</name>
<proteinExistence type="inferred from homology"/>
<dbReference type="PANTHER" id="PTHR23305:SF11">
    <property type="entry name" value="OBG-LIKE ATPASE 1"/>
    <property type="match status" value="1"/>
</dbReference>
<dbReference type="PIRSF" id="PIRSF006641">
    <property type="entry name" value="CHP00092"/>
    <property type="match status" value="1"/>
</dbReference>
<dbReference type="Pfam" id="PF06071">
    <property type="entry name" value="YchF-GTPase_C"/>
    <property type="match status" value="1"/>
</dbReference>
<dbReference type="Gene3D" id="1.10.150.300">
    <property type="entry name" value="TGS-like domain"/>
    <property type="match status" value="1"/>
</dbReference>
<dbReference type="AlphaFoldDB" id="L8H2J6"/>
<evidence type="ECO:0000256" key="6">
    <source>
        <dbReference type="ARBA" id="ARBA00022801"/>
    </source>
</evidence>
<sequence>MKKGKEDATPKPLLGRPTANLKMGIVGLPNVGKSTLYNALTKLSVPAENYPFCTIDPNEARVPVPDRRFDWLVDVFKPASVVPASLAITDIAGLVKGAASGEGLGNAFLSHIRAVDGIFHVVRIFESGDITHVEGALDPVRDMEIISEELRLKDVEMVEAYYDKAEKESRRAAKDKAKQDELAFVGRLLNYLREEKKEVRYGDWNAREIEWLNELQLITAKPVVYLVNMSENDYFNKKNRWLAKIKQWVDSKQKDQLIIPFSGALESKLLEMPEEDQKAYLEPHKALPAIPKIIKNGYSALRLIYFFTCGADEVRCWTIRQGTKAPQAAGVIHTDFMNGFICAEVMAYADFKEHGSESAVKAAGKYRQEGKNYTVVDGDIMFFKANTGGGLGKKK</sequence>
<dbReference type="STRING" id="1257118.L8H2J6"/>
<dbReference type="OMA" id="VLRCFDN"/>
<dbReference type="OrthoDB" id="424823at2759"/>
<evidence type="ECO:0000256" key="2">
    <source>
        <dbReference type="ARBA" id="ARBA00004514"/>
    </source>
</evidence>
<dbReference type="SUPFAM" id="SSF52540">
    <property type="entry name" value="P-loop containing nucleoside triphosphate hydrolases"/>
    <property type="match status" value="1"/>
</dbReference>
<keyword evidence="6 9" id="KW-0378">Hydrolase</keyword>
<dbReference type="GO" id="GO:0005525">
    <property type="term" value="F:GTP binding"/>
    <property type="evidence" value="ECO:0007669"/>
    <property type="project" value="InterPro"/>
</dbReference>
<keyword evidence="3 9" id="KW-0963">Cytoplasm</keyword>
<comment type="similarity">
    <text evidence="9">Belongs to the TRAFAC class OBG-HflX-like GTPase superfamily. OBG GTPase family. YchF/OLA1 subfamily.</text>
</comment>
<comment type="function">
    <text evidence="9">Hydrolyzes ATP, and can also hydrolyze GTP with lower efficiency. Has lower affinity for GTP.</text>
</comment>
<dbReference type="GO" id="GO:0046872">
    <property type="term" value="F:metal ion binding"/>
    <property type="evidence" value="ECO:0007669"/>
    <property type="project" value="UniProtKB-KW"/>
</dbReference>
<evidence type="ECO:0000256" key="7">
    <source>
        <dbReference type="ARBA" id="ARBA00022840"/>
    </source>
</evidence>
<feature type="domain" description="OBG-type G" evidence="10">
    <location>
        <begin position="21"/>
        <end position="281"/>
    </location>
</feature>
<comment type="cofactor">
    <cofactor evidence="1">
        <name>Mg(2+)</name>
        <dbReference type="ChEBI" id="CHEBI:18420"/>
    </cofactor>
</comment>
<evidence type="ECO:0000256" key="4">
    <source>
        <dbReference type="ARBA" id="ARBA00022723"/>
    </source>
</evidence>
<dbReference type="RefSeq" id="XP_004341541.1">
    <property type="nucleotide sequence ID" value="XM_004341493.1"/>
</dbReference>
<dbReference type="PROSITE" id="PS51710">
    <property type="entry name" value="G_OBG"/>
    <property type="match status" value="1"/>
</dbReference>
<keyword evidence="5 9" id="KW-0547">Nucleotide-binding</keyword>